<dbReference type="SMART" id="SM00220">
    <property type="entry name" value="S_TKc"/>
    <property type="match status" value="1"/>
</dbReference>
<keyword evidence="1" id="KW-0808">Transferase</keyword>
<sequence length="604" mass="69404">MSNQAYTNHLNQLTQYRTQIDKDFPNLEVRVLDSHSFQERKYPTGKGPIRRGKAITIEFSNDTEDKEDSQTGLIHNKIYKYADVFLNHTELQNMALVPKLVHNATLNTYSTVIPHPNIERSLFTASEIDLKRCKLFNKNYNSKIDEMTIVNHFTRRFTFVNVFQYPIHISESLDPQLLEYKIRYFVKNVPPHENLTQVYDVFYADNKTNGSQTLTVFTEPLPVSLPQVIESHRKRKELFLPGKVKVILRQIVSGINHIYQSLSAKDQICDAFGCKQILEQGNVLGLGKGLTLCNPNMYYMNEAGLKRGEKLNLNIEVEDELNISKGIPAVIVKFNPLTNLFPAADTTYAKFKGGFPPPETFLVPSTTQIQFFATQEQIPRDAGDAWYFGLLIFQMLTNENLFFEEDADDQAEESWYLNQLICKIGPPCVNTHTEGQSLFPVVMNSSIVNQIDSTLRNKYHYQYEHISHDETRVTTERHIRSQLTNSLARSGFDGSSLTQFAFLIEVMSRCLSWDPLLRPTWKELSEMPYFRDAQTGRRSIKRAHVVKSSGTVGAAESVEDTTSTQRRKRDDDELDDLLGMSFAKLSVNDDKEEDDKRFVKRTRN</sequence>
<reference evidence="6" key="1">
    <citation type="journal article" date="2021" name="Open Biol.">
        <title>Shared evolutionary footprints suggest mitochondrial oxidative damage underlies multiple complex I losses in fungi.</title>
        <authorList>
            <person name="Schikora-Tamarit M.A."/>
            <person name="Marcet-Houben M."/>
            <person name="Nosek J."/>
            <person name="Gabaldon T."/>
        </authorList>
    </citation>
    <scope>NUCLEOTIDE SEQUENCE</scope>
    <source>
        <strain evidence="6">CBS2887</strain>
    </source>
</reference>
<feature type="region of interest" description="Disordered" evidence="4">
    <location>
        <begin position="551"/>
        <end position="570"/>
    </location>
</feature>
<organism evidence="6 7">
    <name type="scientific">Wickerhamomyces pijperi</name>
    <name type="common">Yeast</name>
    <name type="synonym">Pichia pijperi</name>
    <dbReference type="NCBI Taxonomy" id="599730"/>
    <lineage>
        <taxon>Eukaryota</taxon>
        <taxon>Fungi</taxon>
        <taxon>Dikarya</taxon>
        <taxon>Ascomycota</taxon>
        <taxon>Saccharomycotina</taxon>
        <taxon>Saccharomycetes</taxon>
        <taxon>Phaffomycetales</taxon>
        <taxon>Wickerhamomycetaceae</taxon>
        <taxon>Wickerhamomyces</taxon>
    </lineage>
</organism>
<dbReference type="GO" id="GO:0005524">
    <property type="term" value="F:ATP binding"/>
    <property type="evidence" value="ECO:0007669"/>
    <property type="project" value="UniProtKB-KW"/>
</dbReference>
<dbReference type="EMBL" id="JAEUBG010001725">
    <property type="protein sequence ID" value="KAH3685933.1"/>
    <property type="molecule type" value="Genomic_DNA"/>
</dbReference>
<accession>A0A9P8Q8C1</accession>
<evidence type="ECO:0000256" key="2">
    <source>
        <dbReference type="ARBA" id="ARBA00022741"/>
    </source>
</evidence>
<gene>
    <name evidence="6" type="ORF">WICPIJ_003087</name>
</gene>
<dbReference type="SUPFAM" id="SSF56112">
    <property type="entry name" value="Protein kinase-like (PK-like)"/>
    <property type="match status" value="1"/>
</dbReference>
<evidence type="ECO:0000256" key="1">
    <source>
        <dbReference type="ARBA" id="ARBA00022527"/>
    </source>
</evidence>
<keyword evidence="7" id="KW-1185">Reference proteome</keyword>
<keyword evidence="2" id="KW-0547">Nucleotide-binding</keyword>
<evidence type="ECO:0000256" key="3">
    <source>
        <dbReference type="ARBA" id="ARBA00022840"/>
    </source>
</evidence>
<name>A0A9P8Q8C1_WICPI</name>
<dbReference type="Proteomes" id="UP000774326">
    <property type="component" value="Unassembled WGS sequence"/>
</dbReference>
<proteinExistence type="predicted"/>
<dbReference type="AlphaFoldDB" id="A0A9P8Q8C1"/>
<dbReference type="InterPro" id="IPR011009">
    <property type="entry name" value="Kinase-like_dom_sf"/>
</dbReference>
<reference evidence="6" key="2">
    <citation type="submission" date="2021-01" db="EMBL/GenBank/DDBJ databases">
        <authorList>
            <person name="Schikora-Tamarit M.A."/>
        </authorList>
    </citation>
    <scope>NUCLEOTIDE SEQUENCE</scope>
    <source>
        <strain evidence="6">CBS2887</strain>
    </source>
</reference>
<dbReference type="GO" id="GO:0004674">
    <property type="term" value="F:protein serine/threonine kinase activity"/>
    <property type="evidence" value="ECO:0007669"/>
    <property type="project" value="UniProtKB-KW"/>
</dbReference>
<dbReference type="PROSITE" id="PS50011">
    <property type="entry name" value="PROTEIN_KINASE_DOM"/>
    <property type="match status" value="1"/>
</dbReference>
<evidence type="ECO:0000256" key="4">
    <source>
        <dbReference type="SAM" id="MobiDB-lite"/>
    </source>
</evidence>
<comment type="caution">
    <text evidence="6">The sequence shown here is derived from an EMBL/GenBank/DDBJ whole genome shotgun (WGS) entry which is preliminary data.</text>
</comment>
<dbReference type="InterPro" id="IPR000719">
    <property type="entry name" value="Prot_kinase_dom"/>
</dbReference>
<evidence type="ECO:0000313" key="7">
    <source>
        <dbReference type="Proteomes" id="UP000774326"/>
    </source>
</evidence>
<keyword evidence="3" id="KW-0067">ATP-binding</keyword>
<protein>
    <recommendedName>
        <fullName evidence="5">Protein kinase domain-containing protein</fullName>
    </recommendedName>
</protein>
<evidence type="ECO:0000313" key="6">
    <source>
        <dbReference type="EMBL" id="KAH3685933.1"/>
    </source>
</evidence>
<dbReference type="PANTHER" id="PTHR24055">
    <property type="entry name" value="MITOGEN-ACTIVATED PROTEIN KINASE"/>
    <property type="match status" value="1"/>
</dbReference>
<keyword evidence="1" id="KW-0723">Serine/threonine-protein kinase</keyword>
<dbReference type="InterPro" id="IPR050117">
    <property type="entry name" value="MAPK"/>
</dbReference>
<feature type="domain" description="Protein kinase" evidence="5">
    <location>
        <begin position="130"/>
        <end position="530"/>
    </location>
</feature>
<dbReference type="Gene3D" id="1.10.510.10">
    <property type="entry name" value="Transferase(Phosphotransferase) domain 1"/>
    <property type="match status" value="1"/>
</dbReference>
<keyword evidence="1" id="KW-0418">Kinase</keyword>
<evidence type="ECO:0000259" key="5">
    <source>
        <dbReference type="PROSITE" id="PS50011"/>
    </source>
</evidence>